<proteinExistence type="predicted"/>
<dbReference type="InterPro" id="IPR051943">
    <property type="entry name" value="TRAFAC_Dynamin-like_GTPase"/>
</dbReference>
<evidence type="ECO:0000259" key="2">
    <source>
        <dbReference type="Pfam" id="PF00350"/>
    </source>
</evidence>
<dbReference type="Pfam" id="PF00350">
    <property type="entry name" value="Dynamin_N"/>
    <property type="match status" value="1"/>
</dbReference>
<gene>
    <name evidence="3" type="ORF">NYG85_03375</name>
</gene>
<reference evidence="3" key="2">
    <citation type="journal article" date="2023" name="Microorganisms">
        <title>Isolation and Genomic Characteristics of Cat-Borne Campylobacter felis sp. nov. and Sheep-Borne Campylobacter ovis sp. nov.</title>
        <authorList>
            <person name="Wang H."/>
            <person name="Li Y."/>
            <person name="Gu Y."/>
            <person name="Zhou G."/>
            <person name="Chen X."/>
            <person name="Zhang X."/>
            <person name="Shao Z."/>
            <person name="Zhang J."/>
            <person name="Zhang M."/>
        </authorList>
    </citation>
    <scope>NUCLEOTIDE SEQUENCE</scope>
    <source>
        <strain evidence="3">PS10</strain>
    </source>
</reference>
<dbReference type="InterPro" id="IPR045063">
    <property type="entry name" value="Dynamin_N"/>
</dbReference>
<evidence type="ECO:0000256" key="1">
    <source>
        <dbReference type="SAM" id="Coils"/>
    </source>
</evidence>
<sequence length="618" mass="71220">MLNEFINAYKMRYFKIFSDDFYGRFKAYENALLEPKFHPSVELENELKWLDLVIKEPILVAIVGQFSSGKSTFLNTILGKNILPTGVVPVTSRLTYIKYAPNYSLRVDYENGRELSLDIKEIANFVDQRIFGDDVKTLTLYAPNEILKSVNFVDTPGLNSLSASDTNITKNALNSVCGVIWLSLIDNAARASELKSLNEFLNDDLKFAVCVLNQMDKLNKDELENALNHAKNTYDKFFNHIVAISAKNALTALNNGDDELFRASNFGAIFEILDEFKSDDKKHKFVLNRCEKIAKILQNEYEFFAEIFSKADEILDKNAQILNEKIAQIKSEFALKIELSFNEIKEVARFISTEISGSLKPVKKVRFVPKKQLFGGEIFIKNEYEMMDFDVDEILSKLIYNDTRLSKIFRIYRRNLKLLEDEILNAFDEIYAVLERDFMIYKSEFENIRKENAVGSSVNFANLRAYASGVYELFLRDFESVKSQKKQKISLFFEKLNLKVVTNYENAVKIAVYFLKDKIKNAQISYEKDPNYFSLFIPSGDEIFSRVLISLNLYEFENEMLANSSFLNKILGELDASFKDLKSQKTEKIAWFLSQNEALKSEILKISSDLKAQNLAYL</sequence>
<dbReference type="SUPFAM" id="SSF52540">
    <property type="entry name" value="P-loop containing nucleoside triphosphate hydrolases"/>
    <property type="match status" value="1"/>
</dbReference>
<dbReference type="Proteomes" id="UP001173801">
    <property type="component" value="Unassembled WGS sequence"/>
</dbReference>
<dbReference type="CDD" id="cd09912">
    <property type="entry name" value="DLP_2"/>
    <property type="match status" value="1"/>
</dbReference>
<dbReference type="PANTHER" id="PTHR43681:SF1">
    <property type="entry name" value="SARCALUMENIN"/>
    <property type="match status" value="1"/>
</dbReference>
<feature type="domain" description="Dynamin N-terminal" evidence="2">
    <location>
        <begin position="60"/>
        <end position="214"/>
    </location>
</feature>
<protein>
    <submittedName>
        <fullName evidence="3">Dynamin family protein</fullName>
    </submittedName>
</protein>
<dbReference type="InterPro" id="IPR027417">
    <property type="entry name" value="P-loop_NTPase"/>
</dbReference>
<evidence type="ECO:0000313" key="4">
    <source>
        <dbReference type="Proteomes" id="UP001173801"/>
    </source>
</evidence>
<organism evidence="3 4">
    <name type="scientific">Campylobacter gastrosuis</name>
    <dbReference type="NCBI Taxonomy" id="2974576"/>
    <lineage>
        <taxon>Bacteria</taxon>
        <taxon>Pseudomonadati</taxon>
        <taxon>Campylobacterota</taxon>
        <taxon>Epsilonproteobacteria</taxon>
        <taxon>Campylobacterales</taxon>
        <taxon>Campylobacteraceae</taxon>
        <taxon>Campylobacter</taxon>
    </lineage>
</organism>
<feature type="coiled-coil region" evidence="1">
    <location>
        <begin position="213"/>
        <end position="240"/>
    </location>
</feature>
<accession>A0ABT7HPQ5</accession>
<name>A0ABT7HPQ5_9BACT</name>
<dbReference type="Gene3D" id="3.40.50.300">
    <property type="entry name" value="P-loop containing nucleotide triphosphate hydrolases"/>
    <property type="match status" value="1"/>
</dbReference>
<evidence type="ECO:0000313" key="3">
    <source>
        <dbReference type="EMBL" id="MDL0088418.1"/>
    </source>
</evidence>
<reference evidence="3" key="1">
    <citation type="submission" date="2022-08" db="EMBL/GenBank/DDBJ databases">
        <authorList>
            <person name="Wang H."/>
        </authorList>
    </citation>
    <scope>NUCLEOTIDE SEQUENCE</scope>
    <source>
        <strain evidence="3">PS10</strain>
    </source>
</reference>
<dbReference type="PANTHER" id="PTHR43681">
    <property type="entry name" value="TRANSMEMBRANE GTPASE FZO"/>
    <property type="match status" value="1"/>
</dbReference>
<dbReference type="RefSeq" id="WP_284937066.1">
    <property type="nucleotide sequence ID" value="NZ_JANURM010000002.1"/>
</dbReference>
<keyword evidence="4" id="KW-1185">Reference proteome</keyword>
<comment type="caution">
    <text evidence="3">The sequence shown here is derived from an EMBL/GenBank/DDBJ whole genome shotgun (WGS) entry which is preliminary data.</text>
</comment>
<dbReference type="EMBL" id="JANURM010000002">
    <property type="protein sequence ID" value="MDL0088418.1"/>
    <property type="molecule type" value="Genomic_DNA"/>
</dbReference>
<keyword evidence="1" id="KW-0175">Coiled coil</keyword>